<keyword evidence="3 4" id="KW-0732">Signal</keyword>
<evidence type="ECO:0000256" key="2">
    <source>
        <dbReference type="ARBA" id="ARBA00022448"/>
    </source>
</evidence>
<dbReference type="Gene3D" id="3.40.190.10">
    <property type="entry name" value="Periplasmic binding protein-like II"/>
    <property type="match status" value="2"/>
</dbReference>
<dbReference type="InterPro" id="IPR006059">
    <property type="entry name" value="SBP"/>
</dbReference>
<dbReference type="GO" id="GO:0055052">
    <property type="term" value="C:ATP-binding cassette (ABC) transporter complex, substrate-binding subunit-containing"/>
    <property type="evidence" value="ECO:0007669"/>
    <property type="project" value="TreeGrafter"/>
</dbReference>
<feature type="signal peptide" evidence="4">
    <location>
        <begin position="1"/>
        <end position="22"/>
    </location>
</feature>
<name>A0A7J5C018_9MICO</name>
<feature type="chain" id="PRO_5038623879" evidence="4">
    <location>
        <begin position="23"/>
        <end position="415"/>
    </location>
</feature>
<dbReference type="PANTHER" id="PTHR30061:SF50">
    <property type="entry name" value="MALTOSE_MALTODEXTRIN-BINDING PERIPLASMIC PROTEIN"/>
    <property type="match status" value="1"/>
</dbReference>
<sequence length="415" mass="43848">MRSTKRIAVLALVAAVALTGCAGRSASDVDTTARGPITMAMGSNDAGKLAPVIEAWNAAHPDETVTMFELPKDADPARDTLVQSLQARSGDYDVMALDVVWTGEFAAHRWILPLEGDLAIDTSGLLPATVDSATYRETLYAAPMNTNAQLLFYRTDLVPTAPATWQDLLASCPTARAADVDCLDLQLKSYEGITVQATQAINSWGGSAVGPDGLTPTVTTPQATAAIQAVTDAYADGDIAGRSSGFTEEETNLAFLAGETMYAYNWPYMFDTAKTEPTSTVGDDFAVAPIVGPDGVGASTLGGYNNAINAYSEYPATARDFVAFVQNEDNQRAFADQSFPPVLASVYDDPELVAQYPYLPVLKDALEHAQPRPVTPFYSGVSKAIQDNAYAAITGARPVDQALADMQAAMTAAAS</sequence>
<proteinExistence type="inferred from homology"/>
<dbReference type="RefSeq" id="WP_158039701.1">
    <property type="nucleotide sequence ID" value="NZ_JBHTKD010000003.1"/>
</dbReference>
<dbReference type="OrthoDB" id="3495561at2"/>
<evidence type="ECO:0000256" key="3">
    <source>
        <dbReference type="ARBA" id="ARBA00022729"/>
    </source>
</evidence>
<evidence type="ECO:0000313" key="5">
    <source>
        <dbReference type="EMBL" id="KAB1660054.1"/>
    </source>
</evidence>
<dbReference type="GO" id="GO:0015768">
    <property type="term" value="P:maltose transport"/>
    <property type="evidence" value="ECO:0007669"/>
    <property type="project" value="TreeGrafter"/>
</dbReference>
<protein>
    <submittedName>
        <fullName evidence="5">ABC transporter substrate-binding protein</fullName>
    </submittedName>
</protein>
<dbReference type="GO" id="GO:1901982">
    <property type="term" value="F:maltose binding"/>
    <property type="evidence" value="ECO:0007669"/>
    <property type="project" value="TreeGrafter"/>
</dbReference>
<gene>
    <name evidence="5" type="ORF">F8O01_03745</name>
</gene>
<comment type="similarity">
    <text evidence="1">Belongs to the bacterial solute-binding protein 1 family.</text>
</comment>
<keyword evidence="2" id="KW-0813">Transport</keyword>
<reference evidence="5 6" key="1">
    <citation type="submission" date="2019-09" db="EMBL/GenBank/DDBJ databases">
        <title>Phylogeny of genus Pseudoclavibacter and closely related genus.</title>
        <authorList>
            <person name="Li Y."/>
        </authorList>
    </citation>
    <scope>NUCLEOTIDE SEQUENCE [LARGE SCALE GENOMIC DNA]</scope>
    <source>
        <strain evidence="5 6">DSM 23821</strain>
    </source>
</reference>
<evidence type="ECO:0000313" key="6">
    <source>
        <dbReference type="Proteomes" id="UP000467240"/>
    </source>
</evidence>
<keyword evidence="6" id="KW-1185">Reference proteome</keyword>
<dbReference type="AlphaFoldDB" id="A0A7J5C018"/>
<accession>A0A7J5C018</accession>
<dbReference type="Pfam" id="PF01547">
    <property type="entry name" value="SBP_bac_1"/>
    <property type="match status" value="1"/>
</dbReference>
<organism evidence="5 6">
    <name type="scientific">Pseudoclavibacter chungangensis</name>
    <dbReference type="NCBI Taxonomy" id="587635"/>
    <lineage>
        <taxon>Bacteria</taxon>
        <taxon>Bacillati</taxon>
        <taxon>Actinomycetota</taxon>
        <taxon>Actinomycetes</taxon>
        <taxon>Micrococcales</taxon>
        <taxon>Microbacteriaceae</taxon>
        <taxon>Pseudoclavibacter</taxon>
    </lineage>
</organism>
<dbReference type="SUPFAM" id="SSF53850">
    <property type="entry name" value="Periplasmic binding protein-like II"/>
    <property type="match status" value="1"/>
</dbReference>
<dbReference type="CDD" id="cd14750">
    <property type="entry name" value="PBP2_TMBP"/>
    <property type="match status" value="1"/>
</dbReference>
<dbReference type="GO" id="GO:0042956">
    <property type="term" value="P:maltodextrin transmembrane transport"/>
    <property type="evidence" value="ECO:0007669"/>
    <property type="project" value="TreeGrafter"/>
</dbReference>
<dbReference type="EMBL" id="WBJZ01000004">
    <property type="protein sequence ID" value="KAB1660054.1"/>
    <property type="molecule type" value="Genomic_DNA"/>
</dbReference>
<evidence type="ECO:0000256" key="1">
    <source>
        <dbReference type="ARBA" id="ARBA00008520"/>
    </source>
</evidence>
<dbReference type="PANTHER" id="PTHR30061">
    <property type="entry name" value="MALTOSE-BINDING PERIPLASMIC PROTEIN"/>
    <property type="match status" value="1"/>
</dbReference>
<dbReference type="PROSITE" id="PS51257">
    <property type="entry name" value="PROKAR_LIPOPROTEIN"/>
    <property type="match status" value="1"/>
</dbReference>
<dbReference type="Proteomes" id="UP000467240">
    <property type="component" value="Unassembled WGS sequence"/>
</dbReference>
<evidence type="ECO:0000256" key="4">
    <source>
        <dbReference type="SAM" id="SignalP"/>
    </source>
</evidence>
<comment type="caution">
    <text evidence="5">The sequence shown here is derived from an EMBL/GenBank/DDBJ whole genome shotgun (WGS) entry which is preliminary data.</text>
</comment>